<dbReference type="KEGG" id="bpf:BpOF4_03620"/>
<reference evidence="8 9" key="1">
    <citation type="journal article" date="2011" name="Environ. Microbiol.">
        <title>Genome of alkaliphilic Bacillus pseudofirmus OF4 reveals adaptations that support the ability to grow in an external pH range from 7.5 to 11.4.</title>
        <authorList>
            <person name="Janto B."/>
            <person name="Ahmed A."/>
            <person name="Ito M."/>
            <person name="Liu J."/>
            <person name="Hicks D.B."/>
            <person name="Pagni S."/>
            <person name="Fackelmayer O.J."/>
            <person name="Smith T.A."/>
            <person name="Earl J."/>
            <person name="Elbourne L.D."/>
            <person name="Hassan K."/>
            <person name="Paulsen I.T."/>
            <person name="Kolsto A.B."/>
            <person name="Tourasse N.J."/>
            <person name="Ehrlich G.D."/>
            <person name="Boissy R."/>
            <person name="Ivey D.M."/>
            <person name="Li G."/>
            <person name="Xue Y."/>
            <person name="Ma Y."/>
            <person name="Hu F.Z."/>
            <person name="Krulwich T.A."/>
        </authorList>
    </citation>
    <scope>NUCLEOTIDE SEQUENCE [LARGE SCALE GENOMIC DNA]</scope>
    <source>
        <strain evidence="9">ATCC BAA-2126 / JCM 17055 / OF4</strain>
    </source>
</reference>
<evidence type="ECO:0000256" key="5">
    <source>
        <dbReference type="SAM" id="Coils"/>
    </source>
</evidence>
<accession>D3FX35</accession>
<dbReference type="SUPFAM" id="SSF52200">
    <property type="entry name" value="Toll/Interleukin receptor TIR domain"/>
    <property type="match status" value="1"/>
</dbReference>
<keyword evidence="2" id="KW-0378">Hydrolase</keyword>
<feature type="domain" description="TIR" evidence="7">
    <location>
        <begin position="141"/>
        <end position="276"/>
    </location>
</feature>
<proteinExistence type="predicted"/>
<dbReference type="Pfam" id="PF13676">
    <property type="entry name" value="TIR_2"/>
    <property type="match status" value="1"/>
</dbReference>
<feature type="compositionally biased region" description="Basic and acidic residues" evidence="6">
    <location>
        <begin position="58"/>
        <end position="73"/>
    </location>
</feature>
<dbReference type="InterPro" id="IPR035897">
    <property type="entry name" value="Toll_tir_struct_dom_sf"/>
</dbReference>
<dbReference type="PANTHER" id="PTHR32009:SF39">
    <property type="entry name" value="TIR DOMAIN-CONTAINING PROTEIN"/>
    <property type="match status" value="1"/>
</dbReference>
<evidence type="ECO:0000313" key="9">
    <source>
        <dbReference type="Proteomes" id="UP000001544"/>
    </source>
</evidence>
<name>D3FX35_ALKPO</name>
<dbReference type="EMBL" id="CP001878">
    <property type="protein sequence ID" value="ADC48790.1"/>
    <property type="molecule type" value="Genomic_DNA"/>
</dbReference>
<evidence type="ECO:0000256" key="3">
    <source>
        <dbReference type="ARBA" id="ARBA00023027"/>
    </source>
</evidence>
<keyword evidence="9" id="KW-1185">Reference proteome</keyword>
<sequence>MSSITLLESKIKRLRNDISRLEGKRANAVKDESNAIKKINSANATIKRTKSTSTVSTKQKEIERENKKVQKAKEDQAKVMTEIAKKNIELNKALTNLSKTEQEAINKLNTKQEEKINALYFQQNQEFENLNASHKEVDEAKEYDVFISHSADDKDSYVSTLADHLKAAGITIWYDTDSIGWGQSIRREIDKGLAYSKYGIVVVSPSFIEKYWTNYELDGILSKESATGKQMILPIWHNVTADQVKKYSYPLAGKLALNSAVNTIDDIVEGVKKLVK</sequence>
<dbReference type="GO" id="GO:0007165">
    <property type="term" value="P:signal transduction"/>
    <property type="evidence" value="ECO:0007669"/>
    <property type="project" value="InterPro"/>
</dbReference>
<dbReference type="GO" id="GO:0061809">
    <property type="term" value="F:NAD+ nucleosidase activity, cyclic ADP-ribose generating"/>
    <property type="evidence" value="ECO:0007669"/>
    <property type="project" value="UniProtKB-EC"/>
</dbReference>
<dbReference type="InterPro" id="IPR000157">
    <property type="entry name" value="TIR_dom"/>
</dbReference>
<keyword evidence="3" id="KW-0520">NAD</keyword>
<feature type="coiled-coil region" evidence="5">
    <location>
        <begin position="4"/>
        <end position="31"/>
    </location>
</feature>
<organism evidence="8 9">
    <name type="scientific">Alkalihalophilus pseudofirmus (strain ATCC BAA-2126 / JCM 17055 / OF4)</name>
    <name type="common">Bacillus pseudofirmus</name>
    <dbReference type="NCBI Taxonomy" id="398511"/>
    <lineage>
        <taxon>Bacteria</taxon>
        <taxon>Bacillati</taxon>
        <taxon>Bacillota</taxon>
        <taxon>Bacilli</taxon>
        <taxon>Bacillales</taxon>
        <taxon>Bacillaceae</taxon>
        <taxon>Alkalihalophilus</taxon>
    </lineage>
</organism>
<dbReference type="AlphaFoldDB" id="D3FX35"/>
<dbReference type="PANTHER" id="PTHR32009">
    <property type="entry name" value="TMV RESISTANCE PROTEIN N-LIKE"/>
    <property type="match status" value="1"/>
</dbReference>
<dbReference type="PROSITE" id="PS50104">
    <property type="entry name" value="TIR"/>
    <property type="match status" value="1"/>
</dbReference>
<dbReference type="RefSeq" id="WP_012960067.1">
    <property type="nucleotide sequence ID" value="NC_013791.2"/>
</dbReference>
<evidence type="ECO:0000256" key="4">
    <source>
        <dbReference type="ARBA" id="ARBA00047304"/>
    </source>
</evidence>
<keyword evidence="5" id="KW-0175">Coiled coil</keyword>
<dbReference type="EC" id="3.2.2.6" evidence="1"/>
<dbReference type="STRING" id="398511.BpOF4_03620"/>
<dbReference type="Proteomes" id="UP000001544">
    <property type="component" value="Chromosome"/>
</dbReference>
<comment type="catalytic activity">
    <reaction evidence="4">
        <text>NAD(+) + H2O = ADP-D-ribose + nicotinamide + H(+)</text>
        <dbReference type="Rhea" id="RHEA:16301"/>
        <dbReference type="ChEBI" id="CHEBI:15377"/>
        <dbReference type="ChEBI" id="CHEBI:15378"/>
        <dbReference type="ChEBI" id="CHEBI:17154"/>
        <dbReference type="ChEBI" id="CHEBI:57540"/>
        <dbReference type="ChEBI" id="CHEBI:57967"/>
        <dbReference type="EC" id="3.2.2.6"/>
    </reaction>
    <physiologicalReaction direction="left-to-right" evidence="4">
        <dbReference type="Rhea" id="RHEA:16302"/>
    </physiologicalReaction>
</comment>
<dbReference type="eggNOG" id="COG4916">
    <property type="taxonomic scope" value="Bacteria"/>
</dbReference>
<dbReference type="Gene3D" id="3.40.50.10140">
    <property type="entry name" value="Toll/interleukin-1 receptor homology (TIR) domain"/>
    <property type="match status" value="1"/>
</dbReference>
<evidence type="ECO:0000313" key="8">
    <source>
        <dbReference type="EMBL" id="ADC48790.1"/>
    </source>
</evidence>
<dbReference type="HOGENOM" id="CLU_086674_0_0_9"/>
<feature type="region of interest" description="Disordered" evidence="6">
    <location>
        <begin position="49"/>
        <end position="73"/>
    </location>
</feature>
<protein>
    <recommendedName>
        <fullName evidence="1">ADP-ribosyl cyclase/cyclic ADP-ribose hydrolase</fullName>
        <ecNumber evidence="1">3.2.2.6</ecNumber>
    </recommendedName>
</protein>
<evidence type="ECO:0000259" key="7">
    <source>
        <dbReference type="PROSITE" id="PS50104"/>
    </source>
</evidence>
<evidence type="ECO:0000256" key="6">
    <source>
        <dbReference type="SAM" id="MobiDB-lite"/>
    </source>
</evidence>
<evidence type="ECO:0000256" key="2">
    <source>
        <dbReference type="ARBA" id="ARBA00022801"/>
    </source>
</evidence>
<gene>
    <name evidence="8" type="ordered locus">BpOF4_03620</name>
</gene>
<evidence type="ECO:0000256" key="1">
    <source>
        <dbReference type="ARBA" id="ARBA00011982"/>
    </source>
</evidence>
<dbReference type="SMART" id="SM00255">
    <property type="entry name" value="TIR"/>
    <property type="match status" value="1"/>
</dbReference>